<feature type="domain" description="HNH nuclease" evidence="1">
    <location>
        <begin position="57"/>
        <end position="102"/>
    </location>
</feature>
<evidence type="ECO:0000313" key="2">
    <source>
        <dbReference type="EMBL" id="AJJ36559.1"/>
    </source>
</evidence>
<keyword evidence="3" id="KW-1185">Reference proteome</keyword>
<reference evidence="2 3" key="1">
    <citation type="journal article" date="2015" name="Genome Announc.">
        <title>Thirty-Two Complete Genome Assemblies of Nine Yersinia Species, Including Y. pestis, Y. pseudotuberculosis, and Y. enterocolitica.</title>
        <authorList>
            <person name="Johnson S.L."/>
            <person name="Daligault H.E."/>
            <person name="Davenport K.W."/>
            <person name="Jaissle J."/>
            <person name="Frey K.G."/>
            <person name="Ladner J.T."/>
            <person name="Broomall S.M."/>
            <person name="Bishop-Lilly K.A."/>
            <person name="Bruce D.C."/>
            <person name="Coyne S.R."/>
            <person name="Gibbons H.S."/>
            <person name="Lo C.C."/>
            <person name="Munk A.C."/>
            <person name="Rosenzweig C.N."/>
            <person name="Koroleva G.I."/>
            <person name="Palacios G.F."/>
            <person name="Redden C.L."/>
            <person name="Xu Y."/>
            <person name="Minogue T.D."/>
            <person name="Chain P.S."/>
        </authorList>
    </citation>
    <scope>NUCLEOTIDE SEQUENCE [LARGE SCALE GENOMIC DNA]</scope>
    <source>
        <strain evidence="2 3">Y231</strain>
    </source>
</reference>
<proteinExistence type="predicted"/>
<name>A0ABM5SPW0_9GAMM</name>
<sequence length="181" mass="20766">MKGNKPPINWNEYFTYDPDEGLLRWKVKLSNRTKIGANAGSIGGHGYQQLMIFGKRRLAHRVIWEMLNGEISYGMQIDHIDHNRLNNKIENLRLVTDLQNHRNLSMPPKNSSGAMGVSWRKSRNKWVASIRVNNKLKHLGSFENIHEAIEARKHAEKFLGFHPNHGAPRLIELVEGNADAE</sequence>
<dbReference type="SUPFAM" id="SSF54060">
    <property type="entry name" value="His-Me finger endonucleases"/>
    <property type="match status" value="1"/>
</dbReference>
<protein>
    <submittedName>
        <fullName evidence="2">AP2 domain protein</fullName>
    </submittedName>
</protein>
<dbReference type="Pfam" id="PF13392">
    <property type="entry name" value="HNH_3"/>
    <property type="match status" value="1"/>
</dbReference>
<dbReference type="InterPro" id="IPR016177">
    <property type="entry name" value="DNA-bd_dom_sf"/>
</dbReference>
<evidence type="ECO:0000313" key="3">
    <source>
        <dbReference type="Proteomes" id="UP000031883"/>
    </source>
</evidence>
<dbReference type="InterPro" id="IPR044925">
    <property type="entry name" value="His-Me_finger_sf"/>
</dbReference>
<dbReference type="EMBL" id="CP009997">
    <property type="protein sequence ID" value="AJJ36559.1"/>
    <property type="molecule type" value="Genomic_DNA"/>
</dbReference>
<accession>A0ABM5SPW0</accession>
<dbReference type="InterPro" id="IPR003615">
    <property type="entry name" value="HNH_nuc"/>
</dbReference>
<dbReference type="Gene3D" id="3.90.75.20">
    <property type="match status" value="1"/>
</dbReference>
<evidence type="ECO:0000259" key="1">
    <source>
        <dbReference type="Pfam" id="PF13392"/>
    </source>
</evidence>
<dbReference type="Gene3D" id="1.20.5.2050">
    <property type="match status" value="1"/>
</dbReference>
<organism evidence="2 3">
    <name type="scientific">Yersinia rochesterensis</name>
    <dbReference type="NCBI Taxonomy" id="1604335"/>
    <lineage>
        <taxon>Bacteria</taxon>
        <taxon>Pseudomonadati</taxon>
        <taxon>Pseudomonadota</taxon>
        <taxon>Gammaproteobacteria</taxon>
        <taxon>Enterobacterales</taxon>
        <taxon>Yersiniaceae</taxon>
        <taxon>Yersinia</taxon>
    </lineage>
</organism>
<dbReference type="Proteomes" id="UP000031883">
    <property type="component" value="Chromosome"/>
</dbReference>
<gene>
    <name evidence="2" type="ORF">CH54_3772</name>
</gene>
<dbReference type="SUPFAM" id="SSF54171">
    <property type="entry name" value="DNA-binding domain"/>
    <property type="match status" value="1"/>
</dbReference>
<dbReference type="RefSeq" id="WP_042562449.1">
    <property type="nucleotide sequence ID" value="NZ_CP009997.1"/>
</dbReference>